<feature type="domain" description="YqzN/YkzM" evidence="1">
    <location>
        <begin position="23"/>
        <end position="72"/>
    </location>
</feature>
<comment type="caution">
    <text evidence="2">The sequence shown here is derived from an EMBL/GenBank/DDBJ whole genome shotgun (WGS) entry which is preliminary data.</text>
</comment>
<dbReference type="InterPro" id="IPR058869">
    <property type="entry name" value="YqzN_YkzM"/>
</dbReference>
<accession>A0A9X1XXU7</accession>
<dbReference type="AlphaFoldDB" id="A0A9X1XXU7"/>
<dbReference type="Pfam" id="PF26160">
    <property type="entry name" value="YqzN_YkzM"/>
    <property type="match status" value="1"/>
</dbReference>
<proteinExistence type="predicted"/>
<evidence type="ECO:0000313" key="2">
    <source>
        <dbReference type="EMBL" id="MCK8487990.1"/>
    </source>
</evidence>
<reference evidence="2" key="1">
    <citation type="submission" date="2022-04" db="EMBL/GenBank/DDBJ databases">
        <authorList>
            <person name="Seo M.-J."/>
        </authorList>
    </citation>
    <scope>NUCLEOTIDE SEQUENCE</scope>
    <source>
        <strain evidence="2">MBLB2552</strain>
    </source>
</reference>
<evidence type="ECO:0000259" key="1">
    <source>
        <dbReference type="Pfam" id="PF26160"/>
    </source>
</evidence>
<protein>
    <recommendedName>
        <fullName evidence="1">YqzN/YkzM domain-containing protein</fullName>
    </recommendedName>
</protein>
<dbReference type="RefSeq" id="WP_248552072.1">
    <property type="nucleotide sequence ID" value="NZ_JALPRK010000010.1"/>
</dbReference>
<dbReference type="EMBL" id="JALPRK010000010">
    <property type="protein sequence ID" value="MCK8487990.1"/>
    <property type="molecule type" value="Genomic_DNA"/>
</dbReference>
<gene>
    <name evidence="2" type="ORF">M0651_12480</name>
</gene>
<organism evidence="2 3">
    <name type="scientific">Paenibacillus mellifer</name>
    <dbReference type="NCBI Taxonomy" id="2937794"/>
    <lineage>
        <taxon>Bacteria</taxon>
        <taxon>Bacillati</taxon>
        <taxon>Bacillota</taxon>
        <taxon>Bacilli</taxon>
        <taxon>Bacillales</taxon>
        <taxon>Paenibacillaceae</taxon>
        <taxon>Paenibacillus</taxon>
    </lineage>
</organism>
<evidence type="ECO:0000313" key="3">
    <source>
        <dbReference type="Proteomes" id="UP001139534"/>
    </source>
</evidence>
<name>A0A9X1XXU7_9BACL</name>
<sequence length="74" mass="7926">MAGKKSRASDAVPALAAADVSTGYRVEELLACSEAVLGVKPEILAGAMLGRERKLLQMGEAKRLVDQFLRKKVL</sequence>
<keyword evidence="3" id="KW-1185">Reference proteome</keyword>
<dbReference type="Proteomes" id="UP001139534">
    <property type="component" value="Unassembled WGS sequence"/>
</dbReference>